<dbReference type="InterPro" id="IPR001478">
    <property type="entry name" value="PDZ"/>
</dbReference>
<evidence type="ECO:0000313" key="3">
    <source>
        <dbReference type="Proteomes" id="UP001432322"/>
    </source>
</evidence>
<comment type="caution">
    <text evidence="2">The sequence shown here is derived from an EMBL/GenBank/DDBJ whole genome shotgun (WGS) entry which is preliminary data.</text>
</comment>
<name>A0AAV5VS75_9BILA</name>
<dbReference type="AlphaFoldDB" id="A0AAV5VS75"/>
<proteinExistence type="predicted"/>
<dbReference type="EMBL" id="BTSY01000003">
    <property type="protein sequence ID" value="GMT20877.1"/>
    <property type="molecule type" value="Genomic_DNA"/>
</dbReference>
<sequence length="249" mass="27566">MNTSLSGCLTDEGSFEVIERRNGSIENANIPFGKEEEAEDAPLKVEDAVLFDQIYEELPSNGASMGTKNAEKAVKILRQRMSDLRSGVKIQNEDRMNLLAETAKTMRDQQQRCGEQLKLVVDEVVCLKKTINAHFGEKNDGHKDEPSQNSILRTITCRKGVDGKIGCRVEDDSDGDYPFVYDIYKTSPAYLAGLREGDRIVSVNGTVTFGATKGMIAALLSPVNEMLVVDEECVKYHKKCNADLPIDPE</sequence>
<dbReference type="InterPro" id="IPR036034">
    <property type="entry name" value="PDZ_sf"/>
</dbReference>
<dbReference type="Gene3D" id="2.30.42.10">
    <property type="match status" value="1"/>
</dbReference>
<dbReference type="Proteomes" id="UP001432322">
    <property type="component" value="Unassembled WGS sequence"/>
</dbReference>
<dbReference type="SUPFAM" id="SSF50156">
    <property type="entry name" value="PDZ domain-like"/>
    <property type="match status" value="1"/>
</dbReference>
<evidence type="ECO:0000259" key="1">
    <source>
        <dbReference type="PROSITE" id="PS50106"/>
    </source>
</evidence>
<evidence type="ECO:0000313" key="2">
    <source>
        <dbReference type="EMBL" id="GMT20877.1"/>
    </source>
</evidence>
<dbReference type="SMART" id="SM00228">
    <property type="entry name" value="PDZ"/>
    <property type="match status" value="1"/>
</dbReference>
<feature type="non-terminal residue" evidence="2">
    <location>
        <position position="249"/>
    </location>
</feature>
<accession>A0AAV5VS75</accession>
<reference evidence="2" key="1">
    <citation type="submission" date="2023-10" db="EMBL/GenBank/DDBJ databases">
        <title>Genome assembly of Pristionchus species.</title>
        <authorList>
            <person name="Yoshida K."/>
            <person name="Sommer R.J."/>
        </authorList>
    </citation>
    <scope>NUCLEOTIDE SEQUENCE</scope>
    <source>
        <strain evidence="2">RS5133</strain>
    </source>
</reference>
<dbReference type="PROSITE" id="PS50106">
    <property type="entry name" value="PDZ"/>
    <property type="match status" value="1"/>
</dbReference>
<dbReference type="InterPro" id="IPR041489">
    <property type="entry name" value="PDZ_6"/>
</dbReference>
<organism evidence="2 3">
    <name type="scientific">Pristionchus fissidentatus</name>
    <dbReference type="NCBI Taxonomy" id="1538716"/>
    <lineage>
        <taxon>Eukaryota</taxon>
        <taxon>Metazoa</taxon>
        <taxon>Ecdysozoa</taxon>
        <taxon>Nematoda</taxon>
        <taxon>Chromadorea</taxon>
        <taxon>Rhabditida</taxon>
        <taxon>Rhabditina</taxon>
        <taxon>Diplogasteromorpha</taxon>
        <taxon>Diplogasteroidea</taxon>
        <taxon>Neodiplogasteridae</taxon>
        <taxon>Pristionchus</taxon>
    </lineage>
</organism>
<protein>
    <recommendedName>
        <fullName evidence="1">PDZ domain-containing protein</fullName>
    </recommendedName>
</protein>
<keyword evidence="3" id="KW-1185">Reference proteome</keyword>
<feature type="domain" description="PDZ" evidence="1">
    <location>
        <begin position="154"/>
        <end position="206"/>
    </location>
</feature>
<gene>
    <name evidence="2" type="ORF">PFISCL1PPCAC_12174</name>
</gene>
<dbReference type="Pfam" id="PF17820">
    <property type="entry name" value="PDZ_6"/>
    <property type="match status" value="1"/>
</dbReference>